<dbReference type="GO" id="GO:0032259">
    <property type="term" value="P:methylation"/>
    <property type="evidence" value="ECO:0007669"/>
    <property type="project" value="UniProtKB-KW"/>
</dbReference>
<dbReference type="InterPro" id="IPR002295">
    <property type="entry name" value="N4/N6-MTase_EcoPI_Mod-like"/>
</dbReference>
<dbReference type="Gene3D" id="3.40.50.150">
    <property type="entry name" value="Vaccinia Virus protein VP39"/>
    <property type="match status" value="1"/>
</dbReference>
<accession>A0A8X6HP51</accession>
<dbReference type="Pfam" id="PF01555">
    <property type="entry name" value="N6_N4_Mtase"/>
    <property type="match status" value="1"/>
</dbReference>
<dbReference type="SUPFAM" id="SSF53335">
    <property type="entry name" value="S-adenosyl-L-methionine-dependent methyltransferases"/>
    <property type="match status" value="1"/>
</dbReference>
<protein>
    <submittedName>
        <fullName evidence="5">DNA methylase-like protein</fullName>
    </submittedName>
</protein>
<evidence type="ECO:0000313" key="6">
    <source>
        <dbReference type="Proteomes" id="UP000887116"/>
    </source>
</evidence>
<reference evidence="5" key="1">
    <citation type="submission" date="2020-07" db="EMBL/GenBank/DDBJ databases">
        <title>Multicomponent nature underlies the extraordinary mechanical properties of spider dragline silk.</title>
        <authorList>
            <person name="Kono N."/>
            <person name="Nakamura H."/>
            <person name="Mori M."/>
            <person name="Yoshida Y."/>
            <person name="Ohtoshi R."/>
            <person name="Malay A.D."/>
            <person name="Moran D.A.P."/>
            <person name="Tomita M."/>
            <person name="Numata K."/>
            <person name="Arakawa K."/>
        </authorList>
    </citation>
    <scope>NUCLEOTIDE SEQUENCE</scope>
</reference>
<sequence>MADITVCDPPYNVDYGASQEREDKKILNDNQGEKYELFLYDICSNILANTKGAIYICASSSELSTLQKVFEEAGGRWSTFIIWAKNHFTLGRSDYQRQYEAILYGWKNGNKREWHGGRNQSDLWFYDKPTYNSLHPTMKPVELMERAIVNSSRPGDIVLDPFSGSGVGRQFFLVLVRLLRKFKKKNGKKREKKVEKITQTEWARELGVSKQYVCYLVKKGIVELEDGLIDREQANEAVAAIRDPSQPLRRKSGERGNTSELSTMLLKTRIKNEMERGRLLEAKAKAEIGELISVEEVKTEAFNVARVVRNNLLNIPDRVSALLASINDTEKIHETLTEEIRTALEELVFQ</sequence>
<organism evidence="5 6">
    <name type="scientific">Trichonephila clavata</name>
    <name type="common">Joro spider</name>
    <name type="synonym">Nephila clavata</name>
    <dbReference type="NCBI Taxonomy" id="2740835"/>
    <lineage>
        <taxon>Eukaryota</taxon>
        <taxon>Metazoa</taxon>
        <taxon>Ecdysozoa</taxon>
        <taxon>Arthropoda</taxon>
        <taxon>Chelicerata</taxon>
        <taxon>Arachnida</taxon>
        <taxon>Araneae</taxon>
        <taxon>Araneomorphae</taxon>
        <taxon>Entelegynae</taxon>
        <taxon>Araneoidea</taxon>
        <taxon>Nephilidae</taxon>
        <taxon>Trichonephila</taxon>
    </lineage>
</organism>
<keyword evidence="3" id="KW-0949">S-adenosyl-L-methionine</keyword>
<keyword evidence="2" id="KW-0808">Transferase</keyword>
<dbReference type="AlphaFoldDB" id="A0A8X6HP51"/>
<evidence type="ECO:0000256" key="3">
    <source>
        <dbReference type="ARBA" id="ARBA00022691"/>
    </source>
</evidence>
<proteinExistence type="predicted"/>
<keyword evidence="1 5" id="KW-0489">Methyltransferase</keyword>
<gene>
    <name evidence="5" type="primary">GP12</name>
    <name evidence="5" type="ORF">TNCT_53361</name>
</gene>
<name>A0A8X6HP51_TRICU</name>
<dbReference type="EMBL" id="BMAO01035929">
    <property type="protein sequence ID" value="GFR06859.1"/>
    <property type="molecule type" value="Genomic_DNA"/>
</dbReference>
<dbReference type="InterPro" id="IPR002941">
    <property type="entry name" value="DNA_methylase_N4/N6"/>
</dbReference>
<feature type="domain" description="DNA methylase N-4/N-6" evidence="4">
    <location>
        <begin position="3"/>
        <end position="166"/>
    </location>
</feature>
<evidence type="ECO:0000256" key="1">
    <source>
        <dbReference type="ARBA" id="ARBA00022603"/>
    </source>
</evidence>
<keyword evidence="6" id="KW-1185">Reference proteome</keyword>
<evidence type="ECO:0000313" key="5">
    <source>
        <dbReference type="EMBL" id="GFR06859.1"/>
    </source>
</evidence>
<evidence type="ECO:0000256" key="2">
    <source>
        <dbReference type="ARBA" id="ARBA00022679"/>
    </source>
</evidence>
<dbReference type="InterPro" id="IPR029063">
    <property type="entry name" value="SAM-dependent_MTases_sf"/>
</dbReference>
<dbReference type="PRINTS" id="PR00506">
    <property type="entry name" value="D21N6MTFRASE"/>
</dbReference>
<evidence type="ECO:0000259" key="4">
    <source>
        <dbReference type="Pfam" id="PF01555"/>
    </source>
</evidence>
<comment type="caution">
    <text evidence="5">The sequence shown here is derived from an EMBL/GenBank/DDBJ whole genome shotgun (WGS) entry which is preliminary data.</text>
</comment>
<dbReference type="OrthoDB" id="6980763at2759"/>
<dbReference type="Proteomes" id="UP000887116">
    <property type="component" value="Unassembled WGS sequence"/>
</dbReference>
<dbReference type="GO" id="GO:0008170">
    <property type="term" value="F:N-methyltransferase activity"/>
    <property type="evidence" value="ECO:0007669"/>
    <property type="project" value="InterPro"/>
</dbReference>
<dbReference type="GO" id="GO:0003677">
    <property type="term" value="F:DNA binding"/>
    <property type="evidence" value="ECO:0007669"/>
    <property type="project" value="InterPro"/>
</dbReference>